<dbReference type="eggNOG" id="ENOG502QS7Z">
    <property type="taxonomic scope" value="Eukaryota"/>
</dbReference>
<reference evidence="3" key="1">
    <citation type="journal article" date="2010" name="Nature">
        <title>The Amphimedon queenslandica genome and the evolution of animal complexity.</title>
        <authorList>
            <person name="Srivastava M."/>
            <person name="Simakov O."/>
            <person name="Chapman J."/>
            <person name="Fahey B."/>
            <person name="Gauthier M.E."/>
            <person name="Mitros T."/>
            <person name="Richards G.S."/>
            <person name="Conaco C."/>
            <person name="Dacre M."/>
            <person name="Hellsten U."/>
            <person name="Larroux C."/>
            <person name="Putnam N.H."/>
            <person name="Stanke M."/>
            <person name="Adamska M."/>
            <person name="Darling A."/>
            <person name="Degnan S.M."/>
            <person name="Oakley T.H."/>
            <person name="Plachetzki D.C."/>
            <person name="Zhai Y."/>
            <person name="Adamski M."/>
            <person name="Calcino A."/>
            <person name="Cummins S.F."/>
            <person name="Goodstein D.M."/>
            <person name="Harris C."/>
            <person name="Jackson D.J."/>
            <person name="Leys S.P."/>
            <person name="Shu S."/>
            <person name="Woodcroft B.J."/>
            <person name="Vervoort M."/>
            <person name="Kosik K.S."/>
            <person name="Manning G."/>
            <person name="Degnan B.M."/>
            <person name="Rokhsar D.S."/>
        </authorList>
    </citation>
    <scope>NUCLEOTIDE SEQUENCE [LARGE SCALE GENOMIC DNA]</scope>
</reference>
<dbReference type="PANTHER" id="PTHR48439">
    <property type="entry name" value="HEMIMETHYLATED DNA-BINDING DOMAIN-CONTAINING PROTEIN"/>
    <property type="match status" value="1"/>
</dbReference>
<dbReference type="KEGG" id="aqu:100631587"/>
<evidence type="ECO:0000313" key="2">
    <source>
        <dbReference type="EnsemblMetazoa" id="Aqu2.1.14245_001"/>
    </source>
</evidence>
<reference evidence="2" key="2">
    <citation type="submission" date="2017-05" db="UniProtKB">
        <authorList>
            <consortium name="EnsemblMetazoa"/>
        </authorList>
    </citation>
    <scope>IDENTIFICATION</scope>
</reference>
<protein>
    <recommendedName>
        <fullName evidence="1">Hemimethylated DNA-binding domain-containing protein</fullName>
    </recommendedName>
</protein>
<dbReference type="SUPFAM" id="SSF141255">
    <property type="entry name" value="YccV-like"/>
    <property type="match status" value="1"/>
</dbReference>
<dbReference type="PANTHER" id="PTHR48439:SF1">
    <property type="entry name" value="HEMIMETHYLATED DNA-BINDING DOMAIN-CONTAINING PROTEIN"/>
    <property type="match status" value="1"/>
</dbReference>
<dbReference type="Gene3D" id="2.30.30.390">
    <property type="entry name" value="Hemimethylated DNA-binding domain"/>
    <property type="match status" value="1"/>
</dbReference>
<dbReference type="GO" id="GO:0003677">
    <property type="term" value="F:DNA binding"/>
    <property type="evidence" value="ECO:0007669"/>
    <property type="project" value="InterPro"/>
</dbReference>
<dbReference type="EnsemblMetazoa" id="XM_003390486.2">
    <property type="protein sequence ID" value="XP_003390534.2"/>
    <property type="gene ID" value="LOC100631587"/>
</dbReference>
<feature type="domain" description="Hemimethylated DNA-binding" evidence="1">
    <location>
        <begin position="76"/>
        <end position="175"/>
    </location>
</feature>
<dbReference type="NCBIfam" id="TIGR02097">
    <property type="entry name" value="yccV"/>
    <property type="match status" value="1"/>
</dbReference>
<sequence length="189" mass="21990">MSPVSDFTRQFASEAANIALDLRFNVKQVVWVLSDMLLECNMAHVLIKVQRGQHLLDRKRKALQEPTRVKSRDPSKIQYDIGLIMKHIRYDYYCVIYGWDYSCEMTEAWIHQMGVDQLPLGPNQPFYNVLVNDGTNRYAAQESLTICPVSELRPIRHWEVGKYFKSFAGDRYIPNNALQEKYPNTTAVQ</sequence>
<dbReference type="SMART" id="SM00992">
    <property type="entry name" value="YccV-like"/>
    <property type="match status" value="1"/>
</dbReference>
<evidence type="ECO:0000259" key="1">
    <source>
        <dbReference type="SMART" id="SM00992"/>
    </source>
</evidence>
<dbReference type="Proteomes" id="UP000007879">
    <property type="component" value="Unassembled WGS sequence"/>
</dbReference>
<accession>A0A1X7THN6</accession>
<name>A0A1X7THN6_AMPQE</name>
<gene>
    <name evidence="2" type="primary">100631587</name>
</gene>
<dbReference type="InterPro" id="IPR036623">
    <property type="entry name" value="Hemimethylated_DNA-bd_sf"/>
</dbReference>
<dbReference type="STRING" id="400682.A0A1X7THN6"/>
<dbReference type="InParanoid" id="A0A1X7THN6"/>
<organism evidence="2">
    <name type="scientific">Amphimedon queenslandica</name>
    <name type="common">Sponge</name>
    <dbReference type="NCBI Taxonomy" id="400682"/>
    <lineage>
        <taxon>Eukaryota</taxon>
        <taxon>Metazoa</taxon>
        <taxon>Porifera</taxon>
        <taxon>Demospongiae</taxon>
        <taxon>Heteroscleromorpha</taxon>
        <taxon>Haplosclerida</taxon>
        <taxon>Niphatidae</taxon>
        <taxon>Amphimedon</taxon>
    </lineage>
</organism>
<proteinExistence type="predicted"/>
<dbReference type="AlphaFoldDB" id="A0A1X7THN6"/>
<dbReference type="InterPro" id="IPR011722">
    <property type="entry name" value="Hemimethylated_DNA-bd_dom"/>
</dbReference>
<dbReference type="InterPro" id="IPR053189">
    <property type="entry name" value="Clp_protease_adapter_ClpF"/>
</dbReference>
<dbReference type="EnsemblMetazoa" id="Aqu2.1.14245_001">
    <property type="protein sequence ID" value="Aqu2.1.14245_001"/>
    <property type="gene ID" value="Aqu2.1.14245"/>
</dbReference>
<dbReference type="Pfam" id="PF08755">
    <property type="entry name" value="YccV-like"/>
    <property type="match status" value="1"/>
</dbReference>
<keyword evidence="3" id="KW-1185">Reference proteome</keyword>
<evidence type="ECO:0000313" key="3">
    <source>
        <dbReference type="Proteomes" id="UP000007879"/>
    </source>
</evidence>
<dbReference type="OrthoDB" id="28868at2759"/>